<dbReference type="STRING" id="504797.SAMN05421678_106216"/>
<evidence type="ECO:0000313" key="3">
    <source>
        <dbReference type="Proteomes" id="UP000199052"/>
    </source>
</evidence>
<gene>
    <name evidence="1" type="ORF">FHR37_002809</name>
    <name evidence="2" type="ORF">SAMN05421678_106216</name>
</gene>
<organism evidence="2 3">
    <name type="scientific">Actinopolymorpha cephalotaxi</name>
    <dbReference type="NCBI Taxonomy" id="504797"/>
    <lineage>
        <taxon>Bacteria</taxon>
        <taxon>Bacillati</taxon>
        <taxon>Actinomycetota</taxon>
        <taxon>Actinomycetes</taxon>
        <taxon>Propionibacteriales</taxon>
        <taxon>Actinopolymorphaceae</taxon>
        <taxon>Actinopolymorpha</taxon>
    </lineage>
</organism>
<reference evidence="2 3" key="1">
    <citation type="submission" date="2016-10" db="EMBL/GenBank/DDBJ databases">
        <authorList>
            <person name="de Groot N.N."/>
        </authorList>
    </citation>
    <scope>NUCLEOTIDE SEQUENCE [LARGE SCALE GENOMIC DNA]</scope>
    <source>
        <strain evidence="2 3">CPCC 202808</strain>
    </source>
</reference>
<proteinExistence type="predicted"/>
<dbReference type="SUPFAM" id="SSF81301">
    <property type="entry name" value="Nucleotidyltransferase"/>
    <property type="match status" value="1"/>
</dbReference>
<dbReference type="OrthoDB" id="7375008at2"/>
<dbReference type="InterPro" id="IPR043519">
    <property type="entry name" value="NT_sf"/>
</dbReference>
<dbReference type="InterPro" id="IPR007530">
    <property type="entry name" value="Aminoglycoside_adenylylTfrase"/>
</dbReference>
<evidence type="ECO:0000313" key="4">
    <source>
        <dbReference type="Proteomes" id="UP000533017"/>
    </source>
</evidence>
<sequence length="290" mass="31238">MVAPGMSIPAALDPLPAGYAELYRRLYDVVDADERIRAMWLSGSLARGDADAGSDLDVLLAVRDDDFDGFAESWRDWLATVTPTLIARALPFAPGAFYVTTADCLRLDVVTERVSGLAGTPYRHRLAVLDRDGLAAAVPAPEPGPGPDTEQLARLVEEFFRQQAIFPAMMARGDWLCVSVGVQQAQQMLYDLFVAANQPLPPMGIKRWSAKLTPEQRAVLESLPAFTASKPASLITAMRATALAWRFVGKATLAAAGVPWPAELDRAVGAYVDREVPSYLEAASAPGARP</sequence>
<dbReference type="CDD" id="cd05403">
    <property type="entry name" value="NT_KNTase_like"/>
    <property type="match status" value="1"/>
</dbReference>
<dbReference type="Proteomes" id="UP000533017">
    <property type="component" value="Unassembled WGS sequence"/>
</dbReference>
<name>A0A1I2SLL9_9ACTN</name>
<dbReference type="EMBL" id="JACBZA010000001">
    <property type="protein sequence ID" value="NYH83958.1"/>
    <property type="molecule type" value="Genomic_DNA"/>
</dbReference>
<dbReference type="AlphaFoldDB" id="A0A1I2SLL9"/>
<evidence type="ECO:0008006" key="5">
    <source>
        <dbReference type="Google" id="ProtNLM"/>
    </source>
</evidence>
<evidence type="ECO:0000313" key="2">
    <source>
        <dbReference type="EMBL" id="SFG51787.1"/>
    </source>
</evidence>
<dbReference type="Gene3D" id="3.30.460.10">
    <property type="entry name" value="Beta Polymerase, domain 2"/>
    <property type="match status" value="1"/>
</dbReference>
<dbReference type="EMBL" id="FOOI01000006">
    <property type="protein sequence ID" value="SFG51787.1"/>
    <property type="molecule type" value="Genomic_DNA"/>
</dbReference>
<reference evidence="1 4" key="2">
    <citation type="submission" date="2020-07" db="EMBL/GenBank/DDBJ databases">
        <title>Sequencing the genomes of 1000 actinobacteria strains.</title>
        <authorList>
            <person name="Klenk H.-P."/>
        </authorList>
    </citation>
    <scope>NUCLEOTIDE SEQUENCE [LARGE SCALE GENOMIC DNA]</scope>
    <source>
        <strain evidence="1 4">DSM 45117</strain>
    </source>
</reference>
<protein>
    <recommendedName>
        <fullName evidence="5">Streptomycin adenylyltransferase</fullName>
    </recommendedName>
</protein>
<dbReference type="Proteomes" id="UP000199052">
    <property type="component" value="Unassembled WGS sequence"/>
</dbReference>
<accession>A0A1I2SLL9</accession>
<keyword evidence="4" id="KW-1185">Reference proteome</keyword>
<evidence type="ECO:0000313" key="1">
    <source>
        <dbReference type="EMBL" id="NYH83958.1"/>
    </source>
</evidence>
<dbReference type="Pfam" id="PF04439">
    <property type="entry name" value="Adenyl_transf"/>
    <property type="match status" value="1"/>
</dbReference>
<dbReference type="RefSeq" id="WP_139238941.1">
    <property type="nucleotide sequence ID" value="NZ_FOOI01000006.1"/>
</dbReference>